<dbReference type="Proteomes" id="UP000011087">
    <property type="component" value="Unassembled WGS sequence"/>
</dbReference>
<evidence type="ECO:0000313" key="4">
    <source>
        <dbReference type="Proteomes" id="UP000011087"/>
    </source>
</evidence>
<gene>
    <name evidence="2" type="ORF">GUITHDRAFT_111219</name>
</gene>
<keyword evidence="4" id="KW-1185">Reference proteome</keyword>
<evidence type="ECO:0000256" key="1">
    <source>
        <dbReference type="SAM" id="Phobius"/>
    </source>
</evidence>
<name>L1J2X6_GUITC</name>
<evidence type="ECO:0000313" key="2">
    <source>
        <dbReference type="EMBL" id="EKX42851.1"/>
    </source>
</evidence>
<dbReference type="EMBL" id="JH993014">
    <property type="protein sequence ID" value="EKX42851.1"/>
    <property type="molecule type" value="Genomic_DNA"/>
</dbReference>
<dbReference type="EnsemblProtists" id="EKX42851">
    <property type="protein sequence ID" value="EKX42851"/>
    <property type="gene ID" value="GUITHDRAFT_111219"/>
</dbReference>
<reference evidence="4" key="2">
    <citation type="submission" date="2012-11" db="EMBL/GenBank/DDBJ databases">
        <authorList>
            <person name="Kuo A."/>
            <person name="Curtis B.A."/>
            <person name="Tanifuji G."/>
            <person name="Burki F."/>
            <person name="Gruber A."/>
            <person name="Irimia M."/>
            <person name="Maruyama S."/>
            <person name="Arias M.C."/>
            <person name="Ball S.G."/>
            <person name="Gile G.H."/>
            <person name="Hirakawa Y."/>
            <person name="Hopkins J.F."/>
            <person name="Rensing S.A."/>
            <person name="Schmutz J."/>
            <person name="Symeonidi A."/>
            <person name="Elias M."/>
            <person name="Eveleigh R.J."/>
            <person name="Herman E.K."/>
            <person name="Klute M.J."/>
            <person name="Nakayama T."/>
            <person name="Obornik M."/>
            <person name="Reyes-Prieto A."/>
            <person name="Armbrust E.V."/>
            <person name="Aves S.J."/>
            <person name="Beiko R.G."/>
            <person name="Coutinho P."/>
            <person name="Dacks J.B."/>
            <person name="Durnford D.G."/>
            <person name="Fast N.M."/>
            <person name="Green B.R."/>
            <person name="Grisdale C."/>
            <person name="Hempe F."/>
            <person name="Henrissat B."/>
            <person name="Hoppner M.P."/>
            <person name="Ishida K.-I."/>
            <person name="Kim E."/>
            <person name="Koreny L."/>
            <person name="Kroth P.G."/>
            <person name="Liu Y."/>
            <person name="Malik S.-B."/>
            <person name="Maier U.G."/>
            <person name="McRose D."/>
            <person name="Mock T."/>
            <person name="Neilson J.A."/>
            <person name="Onodera N.T."/>
            <person name="Poole A.M."/>
            <person name="Pritham E.J."/>
            <person name="Richards T.A."/>
            <person name="Rocap G."/>
            <person name="Roy S.W."/>
            <person name="Sarai C."/>
            <person name="Schaack S."/>
            <person name="Shirato S."/>
            <person name="Slamovits C.H."/>
            <person name="Spencer D.F."/>
            <person name="Suzuki S."/>
            <person name="Worden A.Z."/>
            <person name="Zauner S."/>
            <person name="Barry K."/>
            <person name="Bell C."/>
            <person name="Bharti A.K."/>
            <person name="Crow J.A."/>
            <person name="Grimwood J."/>
            <person name="Kramer R."/>
            <person name="Lindquist E."/>
            <person name="Lucas S."/>
            <person name="Salamov A."/>
            <person name="McFadden G.I."/>
            <person name="Lane C.E."/>
            <person name="Keeling P.J."/>
            <person name="Gray M.W."/>
            <person name="Grigoriev I.V."/>
            <person name="Archibald J.M."/>
        </authorList>
    </citation>
    <scope>NUCLEOTIDE SEQUENCE</scope>
    <source>
        <strain evidence="4">CCMP2712</strain>
    </source>
</reference>
<keyword evidence="1" id="KW-1133">Transmembrane helix</keyword>
<evidence type="ECO:0000313" key="3">
    <source>
        <dbReference type="EnsemblProtists" id="EKX42851"/>
    </source>
</evidence>
<feature type="transmembrane region" description="Helical" evidence="1">
    <location>
        <begin position="76"/>
        <end position="99"/>
    </location>
</feature>
<accession>L1J2X6</accession>
<sequence>MAEMTVMVEEDAGKSLRPGRISSQPNCTEEFPQVWLDYLVESTKIEGDRLQNSLEAARTKIFANKSFEILCSSHPFTWFLSVRIFQAGLAVIAFLFLFLPLSHSATWSLSSISQPQGASRFFRFTARKLQNGLSGPAITSPGIQSFGVLRGDCLIPRYPLGDEYVEERQGASVTLRLDASHSFDGWYFLTSNSSNEFNPVEFTLESSSDGEHWKVYVMQSMQSLDRVVPVPVGQDVLEQDFSRMLASLPRNQLIKISWNAIKCRWPAYARVLERLFKGLGILLAVACAHLKRLHASVPMLCLGYFLSAAVGMSEFIVTWSSCNLEVEYAALIESLMILLLFPCPLVVHECLVLELGAASSAILLGVEAALRSNGAYMRIVQLLFFLVLMAIREYLRASSRKSAMNHQAELEKVWEDILSQGGDSSLRELHEVAYTGCKSARKHLRQFCLAPIQTNQGDANLDVERIRALEAFSSSKRSCSPSTHESFGAFTSRSSVKLSETNEITSFDQLYAQGVVMQKVFVDKLVVIVEKLQTSHGCIARFHETPMKSFEASYEKILRKYHGAVARHTDLVRQSIVFERIQDITECLRVLFEDRGVVIVSLTNRLAVKDEHKHLGQVRDVCLKIRLFTEQSRFYGTCAFVCELRLVLARLQAAATSNMLDDLKSYRRIHQIDLPAQCSLFLAMLDSFTWLLRVRHHKIRRLSRVAVENLGGAGEEAESLNSLYQSAPHCWSEEQRHKDLLRQRCLIAGNILGARLKERRHAVRKTGSSSVLFTSIPCTLAIQKVSFKVSMVIVGIFYVVHTFGPGGIWYDFAGQQVFQVQAARMKVLQQREDRLPAGGNYSLKLGWILNGCKVSSAVEGVEKENNFYFSFKSFEAANAFYFITDSRLGTEGLDPVRFQLEVTTSSTKNPWELQDSSWRLKAGTRCKWDIYTTACIPFWEEAYPTTLERGAENEVTLVAPLYEALDTIFYIFPVIFGLFTGSLLSVLGKPRTGIVLFSFSFCGPGFFQITSGIIHMAVDGWATDLVRLFFEGFAALISGLLLVFWEEKFVPFLPFDALMNYFAVNFHYFLVLEKRQFQIPVNGSILLLGWLIARIARRIAIVRAWQGIKDDSKHYNEVWRALTTNEESMAQVTRLKETVGAGHKAWRKGAICQVKAGEQEHSPSLFDRLLRHNAGKIACLDQLYNQAMLLELAYLRKVKELLKKWGGLVQDVEAGEEGPREVKWVRYEEGNAQYRHSWASLKGFDRAIEKLSRSYKGEVWRLLDVVRQCIVFESIEDITRCFRGICEDEELVILRVKNRFDPEFTSQQSGAYRDLCLNVRLDNEETRRLGVNSHVCELQLSLKDYKAWVIHSHGHRRYVEYRNTRGE</sequence>
<feature type="transmembrane region" description="Helical" evidence="1">
    <location>
        <begin position="967"/>
        <end position="987"/>
    </location>
</feature>
<dbReference type="PaxDb" id="55529-EKX42851"/>
<feature type="transmembrane region" description="Helical" evidence="1">
    <location>
        <begin position="1052"/>
        <end position="1071"/>
    </location>
</feature>
<feature type="transmembrane region" description="Helical" evidence="1">
    <location>
        <begin position="994"/>
        <end position="1014"/>
    </location>
</feature>
<reference evidence="3" key="3">
    <citation type="submission" date="2015-06" db="UniProtKB">
        <authorList>
            <consortium name="EnsemblProtists"/>
        </authorList>
    </citation>
    <scope>IDENTIFICATION</scope>
</reference>
<dbReference type="KEGG" id="gtt:GUITHDRAFT_111219"/>
<protein>
    <submittedName>
        <fullName evidence="2 3">Uncharacterized protein</fullName>
    </submittedName>
</protein>
<dbReference type="RefSeq" id="XP_005829831.1">
    <property type="nucleotide sequence ID" value="XM_005829774.1"/>
</dbReference>
<proteinExistence type="predicted"/>
<dbReference type="HOGENOM" id="CLU_005527_0_0_1"/>
<reference evidence="2 4" key="1">
    <citation type="journal article" date="2012" name="Nature">
        <title>Algal genomes reveal evolutionary mosaicism and the fate of nucleomorphs.</title>
        <authorList>
            <consortium name="DOE Joint Genome Institute"/>
            <person name="Curtis B.A."/>
            <person name="Tanifuji G."/>
            <person name="Burki F."/>
            <person name="Gruber A."/>
            <person name="Irimia M."/>
            <person name="Maruyama S."/>
            <person name="Arias M.C."/>
            <person name="Ball S.G."/>
            <person name="Gile G.H."/>
            <person name="Hirakawa Y."/>
            <person name="Hopkins J.F."/>
            <person name="Kuo A."/>
            <person name="Rensing S.A."/>
            <person name="Schmutz J."/>
            <person name="Symeonidi A."/>
            <person name="Elias M."/>
            <person name="Eveleigh R.J."/>
            <person name="Herman E.K."/>
            <person name="Klute M.J."/>
            <person name="Nakayama T."/>
            <person name="Obornik M."/>
            <person name="Reyes-Prieto A."/>
            <person name="Armbrust E.V."/>
            <person name="Aves S.J."/>
            <person name="Beiko R.G."/>
            <person name="Coutinho P."/>
            <person name="Dacks J.B."/>
            <person name="Durnford D.G."/>
            <person name="Fast N.M."/>
            <person name="Green B.R."/>
            <person name="Grisdale C.J."/>
            <person name="Hempel F."/>
            <person name="Henrissat B."/>
            <person name="Hoppner M.P."/>
            <person name="Ishida K."/>
            <person name="Kim E."/>
            <person name="Koreny L."/>
            <person name="Kroth P.G."/>
            <person name="Liu Y."/>
            <person name="Malik S.B."/>
            <person name="Maier U.G."/>
            <person name="McRose D."/>
            <person name="Mock T."/>
            <person name="Neilson J.A."/>
            <person name="Onodera N.T."/>
            <person name="Poole A.M."/>
            <person name="Pritham E.J."/>
            <person name="Richards T.A."/>
            <person name="Rocap G."/>
            <person name="Roy S.W."/>
            <person name="Sarai C."/>
            <person name="Schaack S."/>
            <person name="Shirato S."/>
            <person name="Slamovits C.H."/>
            <person name="Spencer D.F."/>
            <person name="Suzuki S."/>
            <person name="Worden A.Z."/>
            <person name="Zauner S."/>
            <person name="Barry K."/>
            <person name="Bell C."/>
            <person name="Bharti A.K."/>
            <person name="Crow J.A."/>
            <person name="Grimwood J."/>
            <person name="Kramer R."/>
            <person name="Lindquist E."/>
            <person name="Lucas S."/>
            <person name="Salamov A."/>
            <person name="McFadden G.I."/>
            <person name="Lane C.E."/>
            <person name="Keeling P.J."/>
            <person name="Gray M.W."/>
            <person name="Grigoriev I.V."/>
            <person name="Archibald J.M."/>
        </authorList>
    </citation>
    <scope>NUCLEOTIDE SEQUENCE</scope>
    <source>
        <strain evidence="2 4">CCMP2712</strain>
    </source>
</reference>
<keyword evidence="1" id="KW-0812">Transmembrane</keyword>
<dbReference type="GeneID" id="17299529"/>
<organism evidence="2">
    <name type="scientific">Guillardia theta (strain CCMP2712)</name>
    <name type="common">Cryptophyte</name>
    <dbReference type="NCBI Taxonomy" id="905079"/>
    <lineage>
        <taxon>Eukaryota</taxon>
        <taxon>Cryptophyceae</taxon>
        <taxon>Pyrenomonadales</taxon>
        <taxon>Geminigeraceae</taxon>
        <taxon>Guillardia</taxon>
    </lineage>
</organism>
<feature type="transmembrane region" description="Helical" evidence="1">
    <location>
        <begin position="1026"/>
        <end position="1045"/>
    </location>
</feature>
<keyword evidence="1" id="KW-0472">Membrane</keyword>